<dbReference type="AlphaFoldDB" id="A0A428ZR98"/>
<evidence type="ECO:0000313" key="3">
    <source>
        <dbReference type="Proteomes" id="UP000287547"/>
    </source>
</evidence>
<organism evidence="2 3">
    <name type="scientific">Kibdelosporangium aridum</name>
    <dbReference type="NCBI Taxonomy" id="2030"/>
    <lineage>
        <taxon>Bacteria</taxon>
        <taxon>Bacillati</taxon>
        <taxon>Actinomycetota</taxon>
        <taxon>Actinomycetes</taxon>
        <taxon>Pseudonocardiales</taxon>
        <taxon>Pseudonocardiaceae</taxon>
        <taxon>Kibdelosporangium</taxon>
    </lineage>
</organism>
<name>A0A428ZR98_KIBAR</name>
<keyword evidence="1" id="KW-1133">Transmembrane helix</keyword>
<dbReference type="RefSeq" id="WP_037258290.1">
    <property type="nucleotide sequence ID" value="NZ_QHKI01000002.1"/>
</dbReference>
<reference evidence="2 3" key="1">
    <citation type="submission" date="2018-05" db="EMBL/GenBank/DDBJ databases">
        <title>Evolution of GPA BGCs.</title>
        <authorList>
            <person name="Waglechner N."/>
            <person name="Wright G.D."/>
        </authorList>
    </citation>
    <scope>NUCLEOTIDE SEQUENCE [LARGE SCALE GENOMIC DNA]</scope>
    <source>
        <strain evidence="2 3">A82846</strain>
    </source>
</reference>
<evidence type="ECO:0000256" key="1">
    <source>
        <dbReference type="SAM" id="Phobius"/>
    </source>
</evidence>
<dbReference type="OrthoDB" id="3405899at2"/>
<evidence type="ECO:0000313" key="2">
    <source>
        <dbReference type="EMBL" id="RSM90594.1"/>
    </source>
</evidence>
<keyword evidence="1" id="KW-0472">Membrane</keyword>
<feature type="transmembrane region" description="Helical" evidence="1">
    <location>
        <begin position="12"/>
        <end position="32"/>
    </location>
</feature>
<accession>A0A428ZR98</accession>
<protein>
    <submittedName>
        <fullName evidence="2">Uncharacterized protein</fullName>
    </submittedName>
</protein>
<comment type="caution">
    <text evidence="2">The sequence shown here is derived from an EMBL/GenBank/DDBJ whole genome shotgun (WGS) entry which is preliminary data.</text>
</comment>
<sequence>MEKSPSPARRRLLIALAAAIVVVGAVVVLQLASSDDTSPTAAPPSTAVLHVGGSAEARAYACAASGVDADKTCERMAMDYMRRTQLTAQQRAEIADKSAEVRSLLPPLPSRAPTCPTPGGPCRMNAGPIDAEYVAKAWSTVFRAGYEDAVIRLARADDPAPPGTMVYGIPVGSGCVVGYRSDSGDSGNVAGVLPEGGCLAP</sequence>
<proteinExistence type="predicted"/>
<keyword evidence="1" id="KW-0812">Transmembrane</keyword>
<dbReference type="Proteomes" id="UP000287547">
    <property type="component" value="Unassembled WGS sequence"/>
</dbReference>
<gene>
    <name evidence="2" type="ORF">DMH04_03785</name>
</gene>
<dbReference type="EMBL" id="QHKI01000002">
    <property type="protein sequence ID" value="RSM90594.1"/>
    <property type="molecule type" value="Genomic_DNA"/>
</dbReference>